<accession>A0A1M4UFI0</accession>
<name>A0A1M4UFI0_9CLOT</name>
<evidence type="ECO:0000313" key="4">
    <source>
        <dbReference type="Proteomes" id="UP000184423"/>
    </source>
</evidence>
<dbReference type="RefSeq" id="WP_073247913.1">
    <property type="nucleotide sequence ID" value="NZ_FQVG01000007.1"/>
</dbReference>
<dbReference type="Proteomes" id="UP000184423">
    <property type="component" value="Unassembled WGS sequence"/>
</dbReference>
<reference evidence="4" key="1">
    <citation type="submission" date="2016-11" db="EMBL/GenBank/DDBJ databases">
        <authorList>
            <person name="Varghese N."/>
            <person name="Submissions S."/>
        </authorList>
    </citation>
    <scope>NUCLEOTIDE SEQUENCE [LARGE SCALE GENOMIC DNA]</scope>
    <source>
        <strain evidence="4">DSM 10124</strain>
    </source>
</reference>
<gene>
    <name evidence="3" type="ORF">SAMN02746091_00648</name>
</gene>
<evidence type="ECO:0000256" key="1">
    <source>
        <dbReference type="SAM" id="Phobius"/>
    </source>
</evidence>
<proteinExistence type="predicted"/>
<dbReference type="Pfam" id="PF26011">
    <property type="entry name" value="Beta-barrel_RND_rel"/>
    <property type="match status" value="1"/>
</dbReference>
<dbReference type="EMBL" id="FQVG01000007">
    <property type="protein sequence ID" value="SHE55541.1"/>
    <property type="molecule type" value="Genomic_DNA"/>
</dbReference>
<keyword evidence="1" id="KW-0472">Membrane</keyword>
<evidence type="ECO:0000259" key="2">
    <source>
        <dbReference type="Pfam" id="PF26011"/>
    </source>
</evidence>
<feature type="domain" description="RND related beta-barrel" evidence="2">
    <location>
        <begin position="138"/>
        <end position="207"/>
    </location>
</feature>
<keyword evidence="4" id="KW-1185">Reference proteome</keyword>
<keyword evidence="1" id="KW-0812">Transmembrane</keyword>
<keyword evidence="1" id="KW-1133">Transmembrane helix</keyword>
<dbReference type="InterPro" id="IPR058729">
    <property type="entry name" value="Beta-barrel_RND-rel"/>
</dbReference>
<feature type="transmembrane region" description="Helical" evidence="1">
    <location>
        <begin position="7"/>
        <end position="27"/>
    </location>
</feature>
<protein>
    <recommendedName>
        <fullName evidence="2">RND related beta-barrel domain-containing protein</fullName>
    </recommendedName>
</protein>
<organism evidence="3 4">
    <name type="scientific">Caloramator proteoclasticus DSM 10124</name>
    <dbReference type="NCBI Taxonomy" id="1121262"/>
    <lineage>
        <taxon>Bacteria</taxon>
        <taxon>Bacillati</taxon>
        <taxon>Bacillota</taxon>
        <taxon>Clostridia</taxon>
        <taxon>Eubacteriales</taxon>
        <taxon>Clostridiaceae</taxon>
        <taxon>Caloramator</taxon>
    </lineage>
</organism>
<evidence type="ECO:0000313" key="3">
    <source>
        <dbReference type="EMBL" id="SHE55541.1"/>
    </source>
</evidence>
<sequence>MVKKQFLIKYTAIISIILAIVLCIVALNTEYKTVKIQQEWYEDKSYFEGIYVMNEVILKNGELNNKALKIQNGDVVKKDKVLYENIKSPIQGRVFLYIDGAENKYTLNNIKNITKEDILSLKDSKKNEGIKMVDNTLWYMCIVTNKDELKTLKKNKEMILEVNGEQYSCTIKDYFIKNENIFIVLSTQFDLVEFNLQRYFDGYIIKSRYYGYILPRDSVVEYNGEKGVFIKKGEYVYFKPIKISHMDYKVCVTSDSTLKDNDEVVINPKNLKDKQRIKR</sequence>
<dbReference type="AlphaFoldDB" id="A0A1M4UFI0"/>